<evidence type="ECO:0000256" key="12">
    <source>
        <dbReference type="ARBA" id="ARBA00022839"/>
    </source>
</evidence>
<evidence type="ECO:0000256" key="16">
    <source>
        <dbReference type="ARBA" id="ARBA00023242"/>
    </source>
</evidence>
<dbReference type="GO" id="GO:0046872">
    <property type="term" value="F:metal ion binding"/>
    <property type="evidence" value="ECO:0007669"/>
    <property type="project" value="UniProtKB-KW"/>
</dbReference>
<dbReference type="Gene3D" id="3.30.420.10">
    <property type="entry name" value="Ribonuclease H-like superfamily/Ribonuclease H"/>
    <property type="match status" value="2"/>
</dbReference>
<dbReference type="GO" id="GO:0005634">
    <property type="term" value="C:nucleus"/>
    <property type="evidence" value="ECO:0007669"/>
    <property type="project" value="UniProtKB-SubCell"/>
</dbReference>
<dbReference type="GO" id="GO:0003723">
    <property type="term" value="F:RNA binding"/>
    <property type="evidence" value="ECO:0007669"/>
    <property type="project" value="UniProtKB-KW"/>
</dbReference>
<evidence type="ECO:0000256" key="7">
    <source>
        <dbReference type="ARBA" id="ARBA00012161"/>
    </source>
</evidence>
<comment type="function">
    <text evidence="17">Ubiquitous transcription factor required for a diverse set of processes. It is a component of the CCR4 complex involved in the control of gene expression.</text>
</comment>
<protein>
    <recommendedName>
        <fullName evidence="7">poly(A)-specific ribonuclease</fullName>
        <ecNumber evidence="7">3.1.13.4</ecNumber>
    </recommendedName>
</protein>
<keyword evidence="9" id="KW-0540">Nuclease</keyword>
<dbReference type="PANTHER" id="PTHR10797">
    <property type="entry name" value="CCR4-NOT TRANSCRIPTION COMPLEX SUBUNIT"/>
    <property type="match status" value="1"/>
</dbReference>
<dbReference type="InterPro" id="IPR006941">
    <property type="entry name" value="RNase_CAF1"/>
</dbReference>
<dbReference type="GO" id="GO:0000932">
    <property type="term" value="C:P-body"/>
    <property type="evidence" value="ECO:0000318"/>
    <property type="project" value="GO_Central"/>
</dbReference>
<dbReference type="EC" id="3.1.13.4" evidence="7"/>
<dbReference type="GO" id="GO:0000288">
    <property type="term" value="P:nuclear-transcribed mRNA catabolic process, deadenylation-dependent decay"/>
    <property type="evidence" value="ECO:0000318"/>
    <property type="project" value="GO_Central"/>
</dbReference>
<dbReference type="EnsemblPlants" id="HORVU.MOREX.r3.7HG0696100.1">
    <property type="protein sequence ID" value="HORVU.MOREX.r3.7HG0696100.1"/>
    <property type="gene ID" value="HORVU.MOREX.r3.7HG0696100"/>
</dbReference>
<proteinExistence type="inferred from homology"/>
<dbReference type="InterPro" id="IPR012337">
    <property type="entry name" value="RNaseH-like_sf"/>
</dbReference>
<evidence type="ECO:0000256" key="15">
    <source>
        <dbReference type="ARBA" id="ARBA00023163"/>
    </source>
</evidence>
<keyword evidence="14" id="KW-0805">Transcription regulation</keyword>
<evidence type="ECO:0000256" key="8">
    <source>
        <dbReference type="ARBA" id="ARBA00022490"/>
    </source>
</evidence>
<evidence type="ECO:0000256" key="1">
    <source>
        <dbReference type="ARBA" id="ARBA00001663"/>
    </source>
</evidence>
<keyword evidence="15" id="KW-0804">Transcription</keyword>
<dbReference type="InterPro" id="IPR036397">
    <property type="entry name" value="RNaseH_sf"/>
</dbReference>
<evidence type="ECO:0000256" key="11">
    <source>
        <dbReference type="ARBA" id="ARBA00022801"/>
    </source>
</evidence>
<dbReference type="AlphaFoldDB" id="A0A8I6YAS9"/>
<evidence type="ECO:0000256" key="14">
    <source>
        <dbReference type="ARBA" id="ARBA00023015"/>
    </source>
</evidence>
<dbReference type="GeneID" id="123407890"/>
<dbReference type="Pfam" id="PF04857">
    <property type="entry name" value="CAF1"/>
    <property type="match status" value="1"/>
</dbReference>
<comment type="cofactor">
    <cofactor evidence="2">
        <name>a divalent metal cation</name>
        <dbReference type="ChEBI" id="CHEBI:60240"/>
    </cofactor>
</comment>
<gene>
    <name evidence="19" type="primary">LOC123407890</name>
</gene>
<evidence type="ECO:0000256" key="2">
    <source>
        <dbReference type="ARBA" id="ARBA00001968"/>
    </source>
</evidence>
<reference evidence="20" key="1">
    <citation type="journal article" date="2012" name="Nature">
        <title>A physical, genetic and functional sequence assembly of the barley genome.</title>
        <authorList>
            <consortium name="The International Barley Genome Sequencing Consortium"/>
            <person name="Mayer K.F."/>
            <person name="Waugh R."/>
            <person name="Brown J.W."/>
            <person name="Schulman A."/>
            <person name="Langridge P."/>
            <person name="Platzer M."/>
            <person name="Fincher G.B."/>
            <person name="Muehlbauer G.J."/>
            <person name="Sato K."/>
            <person name="Close T.J."/>
            <person name="Wise R.P."/>
            <person name="Stein N."/>
        </authorList>
    </citation>
    <scope>NUCLEOTIDE SEQUENCE [LARGE SCALE GENOMIC DNA]</scope>
    <source>
        <strain evidence="20">cv. Morex</strain>
    </source>
</reference>
<dbReference type="InterPro" id="IPR039637">
    <property type="entry name" value="CNOT7/CNOT8/Pop2"/>
</dbReference>
<comment type="catalytic activity">
    <reaction evidence="1">
        <text>Exonucleolytic cleavage of poly(A) to 5'-AMP.</text>
        <dbReference type="EC" id="3.1.13.4"/>
    </reaction>
</comment>
<evidence type="ECO:0000256" key="6">
    <source>
        <dbReference type="ARBA" id="ARBA00011757"/>
    </source>
</evidence>
<keyword evidence="10" id="KW-0479">Metal-binding</keyword>
<comment type="subcellular location">
    <subcellularLocation>
        <location evidence="4">Cytoplasm</location>
    </subcellularLocation>
    <subcellularLocation>
        <location evidence="3">Nucleus</location>
    </subcellularLocation>
</comment>
<keyword evidence="12" id="KW-0269">Exonuclease</keyword>
<keyword evidence="13" id="KW-0694">RNA-binding</keyword>
<dbReference type="SUPFAM" id="SSF53098">
    <property type="entry name" value="Ribonuclease H-like"/>
    <property type="match status" value="1"/>
</dbReference>
<dbReference type="Gramene" id="HORVU.MOREX.r3.7HG0696100.1">
    <property type="protein sequence ID" value="HORVU.MOREX.r3.7HG0696100.1"/>
    <property type="gene ID" value="HORVU.MOREX.r3.7HG0696100"/>
</dbReference>
<dbReference type="Proteomes" id="UP000011116">
    <property type="component" value="Chromosome 7H"/>
</dbReference>
<keyword evidence="8" id="KW-0963">Cytoplasm</keyword>
<evidence type="ECO:0000256" key="3">
    <source>
        <dbReference type="ARBA" id="ARBA00004123"/>
    </source>
</evidence>
<evidence type="ECO:0000313" key="20">
    <source>
        <dbReference type="Proteomes" id="UP000011116"/>
    </source>
</evidence>
<keyword evidence="11" id="KW-0378">Hydrolase</keyword>
<comment type="subunit">
    <text evidence="6">Component of the CCR4-NOT complex, at least composed of CRR4 and CAF1 proteins.</text>
</comment>
<accession>A0A8I6YAS9</accession>
<dbReference type="GO" id="GO:0030015">
    <property type="term" value="C:CCR4-NOT core complex"/>
    <property type="evidence" value="ECO:0000318"/>
    <property type="project" value="GO_Central"/>
</dbReference>
<keyword evidence="16" id="KW-0539">Nucleus</keyword>
<dbReference type="GO" id="GO:0004535">
    <property type="term" value="F:poly(A)-specific ribonuclease activity"/>
    <property type="evidence" value="ECO:0000318"/>
    <property type="project" value="GO_Central"/>
</dbReference>
<evidence type="ECO:0000256" key="4">
    <source>
        <dbReference type="ARBA" id="ARBA00004496"/>
    </source>
</evidence>
<reference evidence="19" key="3">
    <citation type="submission" date="2022-01" db="UniProtKB">
        <authorList>
            <consortium name="EnsemblPlants"/>
        </authorList>
    </citation>
    <scope>IDENTIFICATION</scope>
    <source>
        <strain evidence="19">subsp. vulgare</strain>
    </source>
</reference>
<name>A0A8I6YAS9_HORVV</name>
<evidence type="ECO:0000256" key="9">
    <source>
        <dbReference type="ARBA" id="ARBA00022722"/>
    </source>
</evidence>
<keyword evidence="20" id="KW-1185">Reference proteome</keyword>
<reference evidence="19" key="2">
    <citation type="submission" date="2020-10" db="EMBL/GenBank/DDBJ databases">
        <authorList>
            <person name="Scholz U."/>
            <person name="Mascher M."/>
            <person name="Fiebig A."/>
        </authorList>
    </citation>
    <scope>NUCLEOTIDE SEQUENCE [LARGE SCALE GENOMIC DNA]</scope>
    <source>
        <strain evidence="19">cv. Morex</strain>
    </source>
</reference>
<dbReference type="SMR" id="A0A8I6YAS9"/>
<sequence length="273" mass="29810">MDAPAPMSAPPPPASSDDDAKPVDEEGVEIREVWATNLEAEFAVIRDVVDDYSYIAMDTEFPGIVCRPLGSFRSNDEYNYATLKANVDMLSLIQLGLTLSDENGALPARGTGGRPCAWQFNFRGFDPRSDPANADSIDLLRNSGIDFDRFTTEGADTGHFAELLMSSGVLLNAEVQWVTFHSGIYFPVLYDIKHLMKYCGSLHGGLSKLGELLGVQRVGICHQAGSDSLLTLQCFKKLKEVYFRGSTENYAGVLYGLISDGGENRPPAVLLIE</sequence>
<dbReference type="RefSeq" id="XP_044957062.1">
    <property type="nucleotide sequence ID" value="XM_045101127.1"/>
</dbReference>
<evidence type="ECO:0000313" key="19">
    <source>
        <dbReference type="EnsemblPlants" id="HORVU.MOREX.r3.7HG0696100.1"/>
    </source>
</evidence>
<comment type="similarity">
    <text evidence="5">Belongs to the CAF1 family.</text>
</comment>
<evidence type="ECO:0000256" key="18">
    <source>
        <dbReference type="SAM" id="MobiDB-lite"/>
    </source>
</evidence>
<evidence type="ECO:0000256" key="10">
    <source>
        <dbReference type="ARBA" id="ARBA00022723"/>
    </source>
</evidence>
<organism evidence="19 20">
    <name type="scientific">Hordeum vulgare subsp. vulgare</name>
    <name type="common">Domesticated barley</name>
    <dbReference type="NCBI Taxonomy" id="112509"/>
    <lineage>
        <taxon>Eukaryota</taxon>
        <taxon>Viridiplantae</taxon>
        <taxon>Streptophyta</taxon>
        <taxon>Embryophyta</taxon>
        <taxon>Tracheophyta</taxon>
        <taxon>Spermatophyta</taxon>
        <taxon>Magnoliopsida</taxon>
        <taxon>Liliopsida</taxon>
        <taxon>Poales</taxon>
        <taxon>Poaceae</taxon>
        <taxon>BOP clade</taxon>
        <taxon>Pooideae</taxon>
        <taxon>Triticodae</taxon>
        <taxon>Triticeae</taxon>
        <taxon>Hordeinae</taxon>
        <taxon>Hordeum</taxon>
    </lineage>
</organism>
<feature type="region of interest" description="Disordered" evidence="18">
    <location>
        <begin position="1"/>
        <end position="23"/>
    </location>
</feature>
<evidence type="ECO:0000256" key="5">
    <source>
        <dbReference type="ARBA" id="ARBA00008372"/>
    </source>
</evidence>
<evidence type="ECO:0000256" key="13">
    <source>
        <dbReference type="ARBA" id="ARBA00022884"/>
    </source>
</evidence>
<evidence type="ECO:0000256" key="17">
    <source>
        <dbReference type="ARBA" id="ARBA00025148"/>
    </source>
</evidence>